<organism evidence="1 2">
    <name type="scientific">Dallia pectoralis</name>
    <name type="common">Alaska blackfish</name>
    <dbReference type="NCBI Taxonomy" id="75939"/>
    <lineage>
        <taxon>Eukaryota</taxon>
        <taxon>Metazoa</taxon>
        <taxon>Chordata</taxon>
        <taxon>Craniata</taxon>
        <taxon>Vertebrata</taxon>
        <taxon>Euteleostomi</taxon>
        <taxon>Actinopterygii</taxon>
        <taxon>Neopterygii</taxon>
        <taxon>Teleostei</taxon>
        <taxon>Protacanthopterygii</taxon>
        <taxon>Esociformes</taxon>
        <taxon>Umbridae</taxon>
        <taxon>Dallia</taxon>
    </lineage>
</organism>
<evidence type="ECO:0000313" key="2">
    <source>
        <dbReference type="Proteomes" id="UP001157502"/>
    </source>
</evidence>
<keyword evidence="2" id="KW-1185">Reference proteome</keyword>
<dbReference type="Proteomes" id="UP001157502">
    <property type="component" value="Chromosome 35"/>
</dbReference>
<comment type="caution">
    <text evidence="1">The sequence shown here is derived from an EMBL/GenBank/DDBJ whole genome shotgun (WGS) entry which is preliminary data.</text>
</comment>
<gene>
    <name evidence="1" type="ORF">DPEC_G00346340</name>
</gene>
<proteinExistence type="predicted"/>
<accession>A0ACC2F3Q2</accession>
<name>A0ACC2F3Q2_DALPE</name>
<evidence type="ECO:0000313" key="1">
    <source>
        <dbReference type="EMBL" id="KAJ7986005.1"/>
    </source>
</evidence>
<dbReference type="EMBL" id="CM055762">
    <property type="protein sequence ID" value="KAJ7986005.1"/>
    <property type="molecule type" value="Genomic_DNA"/>
</dbReference>
<reference evidence="1" key="1">
    <citation type="submission" date="2021-05" db="EMBL/GenBank/DDBJ databases">
        <authorList>
            <person name="Pan Q."/>
            <person name="Jouanno E."/>
            <person name="Zahm M."/>
            <person name="Klopp C."/>
            <person name="Cabau C."/>
            <person name="Louis A."/>
            <person name="Berthelot C."/>
            <person name="Parey E."/>
            <person name="Roest Crollius H."/>
            <person name="Montfort J."/>
            <person name="Robinson-Rechavi M."/>
            <person name="Bouchez O."/>
            <person name="Lampietro C."/>
            <person name="Lopez Roques C."/>
            <person name="Donnadieu C."/>
            <person name="Postlethwait J."/>
            <person name="Bobe J."/>
            <person name="Dillon D."/>
            <person name="Chandos A."/>
            <person name="von Hippel F."/>
            <person name="Guiguen Y."/>
        </authorList>
    </citation>
    <scope>NUCLEOTIDE SEQUENCE</scope>
    <source>
        <strain evidence="1">YG-Jan2019</strain>
    </source>
</reference>
<sequence>MRTGRRHSAQILRVPAWSLRGDVGVPDVGPSVTSRSHSHGGVNVKFAETFTVRFVERAIGQLKCRWRCLDRTGGMLLYRPDKVCRIILACGVLHNVAHRHGIPLGENSMRQDAARWTGFSTGGNIRDTGDAGLNGLWLLGWCGL</sequence>
<protein>
    <submittedName>
        <fullName evidence="1">Uncharacterized protein</fullName>
    </submittedName>
</protein>